<dbReference type="EMBL" id="AFWT01000015">
    <property type="protein sequence ID" value="EGV31021.1"/>
    <property type="molecule type" value="Genomic_DNA"/>
</dbReference>
<dbReference type="InterPro" id="IPR000160">
    <property type="entry name" value="GGDEF_dom"/>
</dbReference>
<dbReference type="PATRIC" id="fig|765913.3.peg.2424"/>
<evidence type="ECO:0000259" key="4">
    <source>
        <dbReference type="PROSITE" id="PS50887"/>
    </source>
</evidence>
<dbReference type="GO" id="GO:0006355">
    <property type="term" value="P:regulation of DNA-templated transcription"/>
    <property type="evidence" value="ECO:0007669"/>
    <property type="project" value="InterPro"/>
</dbReference>
<dbReference type="PANTHER" id="PTHR44757:SF2">
    <property type="entry name" value="BIOFILM ARCHITECTURE MAINTENANCE PROTEIN MBAA"/>
    <property type="match status" value="1"/>
</dbReference>
<accession>G2E272</accession>
<organism evidence="5 6">
    <name type="scientific">Thiorhodococcus drewsii AZ1</name>
    <dbReference type="NCBI Taxonomy" id="765913"/>
    <lineage>
        <taxon>Bacteria</taxon>
        <taxon>Pseudomonadati</taxon>
        <taxon>Pseudomonadota</taxon>
        <taxon>Gammaproteobacteria</taxon>
        <taxon>Chromatiales</taxon>
        <taxon>Chromatiaceae</taxon>
        <taxon>Thiorhodococcus</taxon>
    </lineage>
</organism>
<feature type="domain" description="EAL" evidence="3">
    <location>
        <begin position="504"/>
        <end position="757"/>
    </location>
</feature>
<dbReference type="AlphaFoldDB" id="G2E272"/>
<dbReference type="eggNOG" id="COG5001">
    <property type="taxonomic scope" value="Bacteria"/>
</dbReference>
<comment type="caution">
    <text evidence="5">The sequence shown here is derived from an EMBL/GenBank/DDBJ whole genome shotgun (WGS) entry which is preliminary data.</text>
</comment>
<dbReference type="SMART" id="SM00086">
    <property type="entry name" value="PAC"/>
    <property type="match status" value="2"/>
</dbReference>
<dbReference type="CDD" id="cd01949">
    <property type="entry name" value="GGDEF"/>
    <property type="match status" value="1"/>
</dbReference>
<dbReference type="SMART" id="SM00267">
    <property type="entry name" value="GGDEF"/>
    <property type="match status" value="1"/>
</dbReference>
<keyword evidence="1" id="KW-0175">Coiled coil</keyword>
<dbReference type="SMART" id="SM00091">
    <property type="entry name" value="PAS"/>
    <property type="match status" value="2"/>
</dbReference>
<dbReference type="SUPFAM" id="SSF55785">
    <property type="entry name" value="PYP-like sensor domain (PAS domain)"/>
    <property type="match status" value="2"/>
</dbReference>
<keyword evidence="6" id="KW-1185">Reference proteome</keyword>
<dbReference type="InterPro" id="IPR013655">
    <property type="entry name" value="PAS_fold_3"/>
</dbReference>
<dbReference type="SUPFAM" id="SSF141868">
    <property type="entry name" value="EAL domain-like"/>
    <property type="match status" value="1"/>
</dbReference>
<dbReference type="Proteomes" id="UP000004200">
    <property type="component" value="Unassembled WGS sequence"/>
</dbReference>
<proteinExistence type="predicted"/>
<evidence type="ECO:0000256" key="1">
    <source>
        <dbReference type="SAM" id="Coils"/>
    </source>
</evidence>
<dbReference type="NCBIfam" id="TIGR00229">
    <property type="entry name" value="sensory_box"/>
    <property type="match status" value="2"/>
</dbReference>
<name>G2E272_9GAMM</name>
<dbReference type="Gene3D" id="3.30.450.20">
    <property type="entry name" value="PAS domain"/>
    <property type="match status" value="2"/>
</dbReference>
<dbReference type="CDD" id="cd01948">
    <property type="entry name" value="EAL"/>
    <property type="match status" value="1"/>
</dbReference>
<evidence type="ECO:0000313" key="6">
    <source>
        <dbReference type="Proteomes" id="UP000004200"/>
    </source>
</evidence>
<dbReference type="NCBIfam" id="TIGR00254">
    <property type="entry name" value="GGDEF"/>
    <property type="match status" value="1"/>
</dbReference>
<feature type="domain" description="GGDEF" evidence="4">
    <location>
        <begin position="362"/>
        <end position="495"/>
    </location>
</feature>
<dbReference type="InterPro" id="IPR001610">
    <property type="entry name" value="PAC"/>
</dbReference>
<dbReference type="RefSeq" id="WP_007041098.1">
    <property type="nucleotide sequence ID" value="NZ_AFWT01000015.1"/>
</dbReference>
<gene>
    <name evidence="5" type="ORF">ThidrDRAFT_2385</name>
</gene>
<dbReference type="InterPro" id="IPR029787">
    <property type="entry name" value="Nucleotide_cyclase"/>
</dbReference>
<dbReference type="Pfam" id="PF00990">
    <property type="entry name" value="GGDEF"/>
    <property type="match status" value="1"/>
</dbReference>
<dbReference type="InterPro" id="IPR000700">
    <property type="entry name" value="PAS-assoc_C"/>
</dbReference>
<dbReference type="InterPro" id="IPR001633">
    <property type="entry name" value="EAL_dom"/>
</dbReference>
<dbReference type="eggNOG" id="COG2202">
    <property type="taxonomic scope" value="Bacteria"/>
</dbReference>
<dbReference type="Gene3D" id="3.30.70.270">
    <property type="match status" value="1"/>
</dbReference>
<dbReference type="InterPro" id="IPR000014">
    <property type="entry name" value="PAS"/>
</dbReference>
<dbReference type="PANTHER" id="PTHR44757">
    <property type="entry name" value="DIGUANYLATE CYCLASE DGCP"/>
    <property type="match status" value="1"/>
</dbReference>
<dbReference type="Gene3D" id="3.20.20.450">
    <property type="entry name" value="EAL domain"/>
    <property type="match status" value="1"/>
</dbReference>
<evidence type="ECO:0000259" key="3">
    <source>
        <dbReference type="PROSITE" id="PS50883"/>
    </source>
</evidence>
<dbReference type="PROSITE" id="PS50113">
    <property type="entry name" value="PAC"/>
    <property type="match status" value="1"/>
</dbReference>
<dbReference type="PROSITE" id="PS50887">
    <property type="entry name" value="GGDEF"/>
    <property type="match status" value="1"/>
</dbReference>
<dbReference type="STRING" id="765913.ThidrDRAFT_2385"/>
<sequence>MSHSKKPETEPPADSTQTLQTLRHRAETQFAVSNAPALSNLTPQGGDELVQELQIHQIELQMQNDELRRAQEALEQSRTRYFDLYDLAPVGYITLDQSGIIQEANLAAASLTVTPRTSLIGQPLSRLIHSEDQDIWYLSRQRLRSTGDRQHCELRLQQSNGTTRWTCMDTRLETPTDPNTCSWIILTDITEHKESERQLLETQARLHRMMEIAELSFWEWTPHTNAIYFPPEWRRQTGYGAGELPQSFEEWATLLYPQDRERMLERLDAIAAGRISTCEIQYRLRHKDGDYRWFSARLEPILNDSGHIERILGVHQNVTQRKLAEDQALQLAQHDPLTGLPTRGLLEQLANRMLVNAKRSGSQMAVLFVDLDRFKAVNDTYGHAVGDQLLQSVAQRLRETFRAQDLAARLGGDEFVVVLADIRDGEDAARVAQTAIDSLSRPYPIDGLDLIVRPSIGISLYPEDAQTIGDLIQRADLAMYHTKQVSPGHYQFVTEALNRQAQTTLALERRLREAISQQAFRLVYQPMLDFQSGDIVGVEALLRWPQPDGTEIPPLSFLPLAESIGLIHELGQWVFEEVCRQHHAWQKAGLPLVRIEVNVSTRQFRHQSFLSHLAQTLRTSGVEPSVLSLELGEATLLQDLPTARHTLAGLHDLGVRVALADFGMGCSCLSEFDDLSLDRLGINRALVRRLDGPNMQAIVETIVRLGQRLQLDVIAVGIETEAQLDFFRDLGCNQVQGFSLGAPMTGDAFVDWCHDRSAGPC</sequence>
<feature type="domain" description="PAC" evidence="2">
    <location>
        <begin position="278"/>
        <end position="330"/>
    </location>
</feature>
<evidence type="ECO:0000313" key="5">
    <source>
        <dbReference type="EMBL" id="EGV31021.1"/>
    </source>
</evidence>
<dbReference type="Pfam" id="PF08447">
    <property type="entry name" value="PAS_3"/>
    <property type="match status" value="1"/>
</dbReference>
<dbReference type="PROSITE" id="PS50883">
    <property type="entry name" value="EAL"/>
    <property type="match status" value="1"/>
</dbReference>
<dbReference type="InterPro" id="IPR035919">
    <property type="entry name" value="EAL_sf"/>
</dbReference>
<evidence type="ECO:0000259" key="2">
    <source>
        <dbReference type="PROSITE" id="PS50113"/>
    </source>
</evidence>
<dbReference type="InterPro" id="IPR043128">
    <property type="entry name" value="Rev_trsase/Diguanyl_cyclase"/>
</dbReference>
<protein>
    <submittedName>
        <fullName evidence="5">Diguanylate cyclase/phosphodiesterase with PAS/PAC sensor(S)</fullName>
    </submittedName>
</protein>
<dbReference type="InterPro" id="IPR013767">
    <property type="entry name" value="PAS_fold"/>
</dbReference>
<dbReference type="Pfam" id="PF00563">
    <property type="entry name" value="EAL"/>
    <property type="match status" value="1"/>
</dbReference>
<dbReference type="InterPro" id="IPR052155">
    <property type="entry name" value="Biofilm_reg_signaling"/>
</dbReference>
<dbReference type="SMART" id="SM00052">
    <property type="entry name" value="EAL"/>
    <property type="match status" value="1"/>
</dbReference>
<dbReference type="CDD" id="cd00130">
    <property type="entry name" value="PAS"/>
    <property type="match status" value="2"/>
</dbReference>
<dbReference type="OrthoDB" id="8553030at2"/>
<dbReference type="Pfam" id="PF00989">
    <property type="entry name" value="PAS"/>
    <property type="match status" value="1"/>
</dbReference>
<dbReference type="SUPFAM" id="SSF55073">
    <property type="entry name" value="Nucleotide cyclase"/>
    <property type="match status" value="1"/>
</dbReference>
<feature type="coiled-coil region" evidence="1">
    <location>
        <begin position="50"/>
        <end position="80"/>
    </location>
</feature>
<reference evidence="5 6" key="1">
    <citation type="submission" date="2011-06" db="EMBL/GenBank/DDBJ databases">
        <title>The draft genome of Thiorhodococcus drewsii AZ1.</title>
        <authorList>
            <consortium name="US DOE Joint Genome Institute (JGI-PGF)"/>
            <person name="Lucas S."/>
            <person name="Han J."/>
            <person name="Lapidus A."/>
            <person name="Cheng J.-F."/>
            <person name="Goodwin L."/>
            <person name="Pitluck S."/>
            <person name="Peters L."/>
            <person name="Land M.L."/>
            <person name="Hauser L."/>
            <person name="Vogl K."/>
            <person name="Liu Z."/>
            <person name="Imhoff J."/>
            <person name="Thiel V."/>
            <person name="Frigaard N.-U."/>
            <person name="Bryant D.A."/>
            <person name="Woyke T.J."/>
        </authorList>
    </citation>
    <scope>NUCLEOTIDE SEQUENCE [LARGE SCALE GENOMIC DNA]</scope>
    <source>
        <strain evidence="5 6">AZ1</strain>
    </source>
</reference>
<dbReference type="InterPro" id="IPR035965">
    <property type="entry name" value="PAS-like_dom_sf"/>
</dbReference>